<proteinExistence type="predicted"/>
<protein>
    <recommendedName>
        <fullName evidence="1">C2H2-type domain-containing protein</fullName>
    </recommendedName>
</protein>
<dbReference type="AlphaFoldDB" id="A0A382RYF3"/>
<gene>
    <name evidence="2" type="ORF">METZ01_LOCUS354535</name>
</gene>
<evidence type="ECO:0000313" key="2">
    <source>
        <dbReference type="EMBL" id="SVD01681.1"/>
    </source>
</evidence>
<dbReference type="EMBL" id="UINC01124494">
    <property type="protein sequence ID" value="SVD01681.1"/>
    <property type="molecule type" value="Genomic_DNA"/>
</dbReference>
<dbReference type="Gene3D" id="3.30.160.60">
    <property type="entry name" value="Classic Zinc Finger"/>
    <property type="match status" value="1"/>
</dbReference>
<reference evidence="2" key="1">
    <citation type="submission" date="2018-05" db="EMBL/GenBank/DDBJ databases">
        <authorList>
            <person name="Lanie J.A."/>
            <person name="Ng W.-L."/>
            <person name="Kazmierczak K.M."/>
            <person name="Andrzejewski T.M."/>
            <person name="Davidsen T.M."/>
            <person name="Wayne K.J."/>
            <person name="Tettelin H."/>
            <person name="Glass J.I."/>
            <person name="Rusch D."/>
            <person name="Podicherti R."/>
            <person name="Tsui H.-C.T."/>
            <person name="Winkler M.E."/>
        </authorList>
    </citation>
    <scope>NUCLEOTIDE SEQUENCE</scope>
</reference>
<evidence type="ECO:0000259" key="1">
    <source>
        <dbReference type="PROSITE" id="PS00028"/>
    </source>
</evidence>
<dbReference type="PROSITE" id="PS00028">
    <property type="entry name" value="ZINC_FINGER_C2H2_1"/>
    <property type="match status" value="1"/>
</dbReference>
<dbReference type="InterPro" id="IPR013087">
    <property type="entry name" value="Znf_C2H2_type"/>
</dbReference>
<feature type="domain" description="C2H2-type" evidence="1">
    <location>
        <begin position="6"/>
        <end position="27"/>
    </location>
</feature>
<name>A0A382RYF3_9ZZZZ</name>
<accession>A0A382RYF3</accession>
<organism evidence="2">
    <name type="scientific">marine metagenome</name>
    <dbReference type="NCBI Taxonomy" id="408172"/>
    <lineage>
        <taxon>unclassified sequences</taxon>
        <taxon>metagenomes</taxon>
        <taxon>ecological metagenomes</taxon>
    </lineage>
</organism>
<sequence length="38" mass="4358">MERHKCADCRCSFRTLKQLRAHWTGMHNEAHTISGSGT</sequence>